<dbReference type="SUPFAM" id="SSF48403">
    <property type="entry name" value="Ankyrin repeat"/>
    <property type="match status" value="1"/>
</dbReference>
<dbReference type="InterPro" id="IPR053137">
    <property type="entry name" value="NLR-like"/>
</dbReference>
<accession>A0A9P8WED5</accession>
<dbReference type="PANTHER" id="PTHR46082:SF11">
    <property type="entry name" value="AAA+ ATPASE DOMAIN-CONTAINING PROTEIN-RELATED"/>
    <property type="match status" value="1"/>
</dbReference>
<dbReference type="Gene3D" id="3.40.50.1580">
    <property type="entry name" value="Nucleoside phosphorylase domain"/>
    <property type="match status" value="1"/>
</dbReference>
<dbReference type="PROSITE" id="PS50297">
    <property type="entry name" value="ANK_REP_REGION"/>
    <property type="match status" value="4"/>
</dbReference>
<evidence type="ECO:0000256" key="2">
    <source>
        <dbReference type="PROSITE-ProRule" id="PRU00023"/>
    </source>
</evidence>
<dbReference type="OrthoDB" id="1577640at2759"/>
<reference evidence="5 6" key="1">
    <citation type="journal article" date="2021" name="Nat. Commun.">
        <title>Genetic determinants of endophytism in the Arabidopsis root mycobiome.</title>
        <authorList>
            <person name="Mesny F."/>
            <person name="Miyauchi S."/>
            <person name="Thiergart T."/>
            <person name="Pickel B."/>
            <person name="Atanasova L."/>
            <person name="Karlsson M."/>
            <person name="Huettel B."/>
            <person name="Barry K.W."/>
            <person name="Haridas S."/>
            <person name="Chen C."/>
            <person name="Bauer D."/>
            <person name="Andreopoulos W."/>
            <person name="Pangilinan J."/>
            <person name="LaButti K."/>
            <person name="Riley R."/>
            <person name="Lipzen A."/>
            <person name="Clum A."/>
            <person name="Drula E."/>
            <person name="Henrissat B."/>
            <person name="Kohler A."/>
            <person name="Grigoriev I.V."/>
            <person name="Martin F.M."/>
            <person name="Hacquard S."/>
        </authorList>
    </citation>
    <scope>NUCLEOTIDE SEQUENCE [LARGE SCALE GENOMIC DNA]</scope>
    <source>
        <strain evidence="5 6">MPI-CAGE-CH-0241</strain>
    </source>
</reference>
<keyword evidence="1" id="KW-0677">Repeat</keyword>
<dbReference type="EMBL" id="JAGPYM010000005">
    <property type="protein sequence ID" value="KAH6894599.1"/>
    <property type="molecule type" value="Genomic_DNA"/>
</dbReference>
<dbReference type="PROSITE" id="PS50088">
    <property type="entry name" value="ANK_REPEAT"/>
    <property type="match status" value="4"/>
</dbReference>
<dbReference type="Proteomes" id="UP000777438">
    <property type="component" value="Unassembled WGS sequence"/>
</dbReference>
<feature type="region of interest" description="Disordered" evidence="3">
    <location>
        <begin position="171"/>
        <end position="195"/>
    </location>
</feature>
<feature type="repeat" description="ANK" evidence="2">
    <location>
        <begin position="820"/>
        <end position="852"/>
    </location>
</feature>
<dbReference type="AlphaFoldDB" id="A0A9P8WED5"/>
<dbReference type="GO" id="GO:0009116">
    <property type="term" value="P:nucleoside metabolic process"/>
    <property type="evidence" value="ECO:0007669"/>
    <property type="project" value="InterPro"/>
</dbReference>
<dbReference type="InterPro" id="IPR002110">
    <property type="entry name" value="Ankyrin_rpt"/>
</dbReference>
<dbReference type="InterPro" id="IPR036770">
    <property type="entry name" value="Ankyrin_rpt-contain_sf"/>
</dbReference>
<evidence type="ECO:0000313" key="6">
    <source>
        <dbReference type="Proteomes" id="UP000777438"/>
    </source>
</evidence>
<feature type="repeat" description="ANK" evidence="2">
    <location>
        <begin position="753"/>
        <end position="785"/>
    </location>
</feature>
<feature type="domain" description="Nephrocystin 3-like N-terminal" evidence="4">
    <location>
        <begin position="349"/>
        <end position="503"/>
    </location>
</feature>
<dbReference type="Pfam" id="PF24883">
    <property type="entry name" value="NPHP3_N"/>
    <property type="match status" value="1"/>
</dbReference>
<dbReference type="InterPro" id="IPR027417">
    <property type="entry name" value="P-loop_NTPase"/>
</dbReference>
<sequence>MLDEELEGPETVAVNDNNTYAFGRIRAHNVVIGSLPGGQYGNNSAAVVARDMVRSFPNLRFALMVGIGGAAPTKERGIRLGDVVVSEPRGALGGVVQYDLGKRLSDGQQKLRFQRTGQLNAPPAVLLGALPEMRRRQNDLRKPDSISEHLKFMDDMPEYSRPTEDRLYRADSPHAGEQDCSKCVNGLESRSPRPTSREVTVHYGIIASGNSIMKDANQRDQYSHDRELNVLCFEMEAAGLMNNFPCLVIRGMCDYSDSHKNDEWHKYAALTAAAYARELLHVVKQNKVTDYITTMGKMSEVRCLEGIQERANSIICHQRSQEEKKILEWLTPVDYGLQQSDYLKRRQPGTGQWLLNSAEYQAWLKSERQTLKTVLTSIVVEDLTTYSAKNEDTGVAYVYCSFQRQGEQTAEDLLTNLLKQLAQGRLSLPDNVKSLHEDRKKNQTRPSLDDISAALKSVVKMYLRVFIVADALDECQRGCRSTFLSQIFNLKVGTTVNFFTTSRDRRRIPRKKHEDVERYPDGQMSELPLLDEKNRDLPKDTKEQFKAQVKTSVIEAVLLSRLHLESLVDKTTTRDLTIALKALPKGKPALNQAYGMTIGRIKSQNDGFRFLAEKVLTLLTCAERLLTTLELRDALAVTSNTPKLDENKRESTSIIVSVCAGSIAVVCRTYLLYAVFETGICQTDDEFREQMQSNHLYGYAACNWGHHARKASTLSPDVIGFLERKLNVDAVIQTFMVKLLLKMEADSNAKDKYGWTPLSHAAQNGHVAIVKLLLKEGADQDIRYRESRYFSISRAAKKGHKAIVKLLVEKEANLYTKDDPGQTILSYAVSLGERAIVKLLLKKQADINTKDASGWAPLSRAITSGRKEIAKLLLKKGADLNAKDEHGWTPLFWAIETRNVSTLKLLLEKGADPNGMTLAGRHCHMP</sequence>
<dbReference type="Pfam" id="PF13606">
    <property type="entry name" value="Ank_3"/>
    <property type="match status" value="1"/>
</dbReference>
<dbReference type="GO" id="GO:0003824">
    <property type="term" value="F:catalytic activity"/>
    <property type="evidence" value="ECO:0007669"/>
    <property type="project" value="InterPro"/>
</dbReference>
<dbReference type="InterPro" id="IPR056884">
    <property type="entry name" value="NPHP3-like_N"/>
</dbReference>
<dbReference type="InterPro" id="IPR035994">
    <property type="entry name" value="Nucleoside_phosphorylase_sf"/>
</dbReference>
<protein>
    <recommendedName>
        <fullName evidence="4">Nephrocystin 3-like N-terminal domain-containing protein</fullName>
    </recommendedName>
</protein>
<organism evidence="5 6">
    <name type="scientific">Thelonectria olida</name>
    <dbReference type="NCBI Taxonomy" id="1576542"/>
    <lineage>
        <taxon>Eukaryota</taxon>
        <taxon>Fungi</taxon>
        <taxon>Dikarya</taxon>
        <taxon>Ascomycota</taxon>
        <taxon>Pezizomycotina</taxon>
        <taxon>Sordariomycetes</taxon>
        <taxon>Hypocreomycetidae</taxon>
        <taxon>Hypocreales</taxon>
        <taxon>Nectriaceae</taxon>
        <taxon>Thelonectria</taxon>
    </lineage>
</organism>
<dbReference type="SUPFAM" id="SSF53167">
    <property type="entry name" value="Purine and uridine phosphorylases"/>
    <property type="match status" value="1"/>
</dbReference>
<feature type="compositionally biased region" description="Basic and acidic residues" evidence="3">
    <location>
        <begin position="171"/>
        <end position="180"/>
    </location>
</feature>
<dbReference type="PANTHER" id="PTHR46082">
    <property type="entry name" value="ATP/GTP-BINDING PROTEIN-RELATED"/>
    <property type="match status" value="1"/>
</dbReference>
<comment type="caution">
    <text evidence="5">The sequence shown here is derived from an EMBL/GenBank/DDBJ whole genome shotgun (WGS) entry which is preliminary data.</text>
</comment>
<dbReference type="Pfam" id="PF12796">
    <property type="entry name" value="Ank_2"/>
    <property type="match status" value="2"/>
</dbReference>
<dbReference type="PRINTS" id="PR01415">
    <property type="entry name" value="ANKYRIN"/>
</dbReference>
<feature type="repeat" description="ANK" evidence="2">
    <location>
        <begin position="853"/>
        <end position="885"/>
    </location>
</feature>
<dbReference type="Gene3D" id="3.40.50.300">
    <property type="entry name" value="P-loop containing nucleotide triphosphate hydrolases"/>
    <property type="match status" value="1"/>
</dbReference>
<keyword evidence="2" id="KW-0040">ANK repeat</keyword>
<feature type="repeat" description="ANK" evidence="2">
    <location>
        <begin position="886"/>
        <end position="918"/>
    </location>
</feature>
<evidence type="ECO:0000313" key="5">
    <source>
        <dbReference type="EMBL" id="KAH6894599.1"/>
    </source>
</evidence>
<name>A0A9P8WED5_9HYPO</name>
<keyword evidence="6" id="KW-1185">Reference proteome</keyword>
<gene>
    <name evidence="5" type="ORF">B0T10DRAFT_536696</name>
</gene>
<dbReference type="Gene3D" id="1.25.40.20">
    <property type="entry name" value="Ankyrin repeat-containing domain"/>
    <property type="match status" value="2"/>
</dbReference>
<evidence type="ECO:0000259" key="4">
    <source>
        <dbReference type="Pfam" id="PF24883"/>
    </source>
</evidence>
<proteinExistence type="predicted"/>
<evidence type="ECO:0000256" key="1">
    <source>
        <dbReference type="ARBA" id="ARBA00022737"/>
    </source>
</evidence>
<evidence type="ECO:0000256" key="3">
    <source>
        <dbReference type="SAM" id="MobiDB-lite"/>
    </source>
</evidence>
<dbReference type="SMART" id="SM00248">
    <property type="entry name" value="ANK"/>
    <property type="match status" value="5"/>
</dbReference>